<feature type="transmembrane region" description="Helical" evidence="3">
    <location>
        <begin position="82"/>
        <end position="102"/>
    </location>
</feature>
<dbReference type="AlphaFoldDB" id="A0A1H3RXZ8"/>
<reference evidence="5 6" key="1">
    <citation type="submission" date="2016-10" db="EMBL/GenBank/DDBJ databases">
        <authorList>
            <person name="de Groot N.N."/>
        </authorList>
    </citation>
    <scope>NUCLEOTIDE SEQUENCE [LARGE SCALE GENOMIC DNA]</scope>
    <source>
        <strain evidence="5 6">DSM 21650</strain>
    </source>
</reference>
<keyword evidence="6" id="KW-1185">Reference proteome</keyword>
<keyword evidence="3" id="KW-0472">Membrane</keyword>
<evidence type="ECO:0000259" key="4">
    <source>
        <dbReference type="Pfam" id="PF13490"/>
    </source>
</evidence>
<dbReference type="Gene3D" id="1.10.10.1320">
    <property type="entry name" value="Anti-sigma factor, zinc-finger domain"/>
    <property type="match status" value="1"/>
</dbReference>
<dbReference type="RefSeq" id="WP_091732044.1">
    <property type="nucleotide sequence ID" value="NZ_FNQE01000032.1"/>
</dbReference>
<dbReference type="STRING" id="415015.SAMN05660462_02586"/>
<keyword evidence="5" id="KW-0479">Metal-binding</keyword>
<evidence type="ECO:0000256" key="1">
    <source>
        <dbReference type="ARBA" id="ARBA00024353"/>
    </source>
</evidence>
<feature type="domain" description="Putative zinc-finger" evidence="4">
    <location>
        <begin position="3"/>
        <end position="37"/>
    </location>
</feature>
<accession>A0A1H3RXZ8</accession>
<keyword evidence="3" id="KW-0812">Transmembrane</keyword>
<dbReference type="GO" id="GO:0008270">
    <property type="term" value="F:zinc ion binding"/>
    <property type="evidence" value="ECO:0007669"/>
    <property type="project" value="UniProtKB-KW"/>
</dbReference>
<keyword evidence="5" id="KW-0863">Zinc-finger</keyword>
<dbReference type="OrthoDB" id="2084847at2"/>
<name>A0A1H3RXZ8_9FIRM</name>
<evidence type="ECO:0000256" key="2">
    <source>
        <dbReference type="ARBA" id="ARBA00024438"/>
    </source>
</evidence>
<keyword evidence="5" id="KW-0862">Zinc</keyword>
<dbReference type="Pfam" id="PF13490">
    <property type="entry name" value="zf-HC2"/>
    <property type="match status" value="1"/>
</dbReference>
<organism evidence="5 6">
    <name type="scientific">Proteiniborus ethanoligenes</name>
    <dbReference type="NCBI Taxonomy" id="415015"/>
    <lineage>
        <taxon>Bacteria</taxon>
        <taxon>Bacillati</taxon>
        <taxon>Bacillota</taxon>
        <taxon>Clostridia</taxon>
        <taxon>Eubacteriales</taxon>
        <taxon>Proteiniborus</taxon>
    </lineage>
</organism>
<evidence type="ECO:0000256" key="3">
    <source>
        <dbReference type="SAM" id="Phobius"/>
    </source>
</evidence>
<dbReference type="Proteomes" id="UP000198625">
    <property type="component" value="Unassembled WGS sequence"/>
</dbReference>
<dbReference type="InterPro" id="IPR041916">
    <property type="entry name" value="Anti_sigma_zinc_sf"/>
</dbReference>
<dbReference type="EMBL" id="FNQE01000032">
    <property type="protein sequence ID" value="SDZ29749.1"/>
    <property type="molecule type" value="Genomic_DNA"/>
</dbReference>
<dbReference type="InterPro" id="IPR027383">
    <property type="entry name" value="Znf_put"/>
</dbReference>
<gene>
    <name evidence="5" type="ORF">SAMN05660462_02586</name>
</gene>
<keyword evidence="3" id="KW-1133">Transmembrane helix</keyword>
<sequence length="149" mass="17035">MECNQALIKVDEYFENRLSDIERHNIKKHLEKCSKCRQEYEDMSFVFNALDNHFINAPDDLADKIMNKIIHFESSKKRSTKVLRNIGASFVAAGIMISLLNFSNYNPIILAKGIFRGAFEINQVVTDPITKLSQGLKYVTDVYINGNGK</sequence>
<evidence type="ECO:0000313" key="5">
    <source>
        <dbReference type="EMBL" id="SDZ29749.1"/>
    </source>
</evidence>
<comment type="similarity">
    <text evidence="1">Belongs to the zinc-associated anti-sigma factor (ZAS) superfamily. Anti-sigma-W factor family.</text>
</comment>
<proteinExistence type="inferred from homology"/>
<evidence type="ECO:0000313" key="6">
    <source>
        <dbReference type="Proteomes" id="UP000198625"/>
    </source>
</evidence>
<protein>
    <recommendedName>
        <fullName evidence="2">Anti-sigma-W factor RsiW</fullName>
    </recommendedName>
</protein>